<organism evidence="1 2">
    <name type="scientific">Roridomyces roridus</name>
    <dbReference type="NCBI Taxonomy" id="1738132"/>
    <lineage>
        <taxon>Eukaryota</taxon>
        <taxon>Fungi</taxon>
        <taxon>Dikarya</taxon>
        <taxon>Basidiomycota</taxon>
        <taxon>Agaricomycotina</taxon>
        <taxon>Agaricomycetes</taxon>
        <taxon>Agaricomycetidae</taxon>
        <taxon>Agaricales</taxon>
        <taxon>Marasmiineae</taxon>
        <taxon>Mycenaceae</taxon>
        <taxon>Roridomyces</taxon>
    </lineage>
</organism>
<dbReference type="Proteomes" id="UP001221142">
    <property type="component" value="Unassembled WGS sequence"/>
</dbReference>
<dbReference type="AlphaFoldDB" id="A0AAD7FF01"/>
<reference evidence="1" key="1">
    <citation type="submission" date="2023-03" db="EMBL/GenBank/DDBJ databases">
        <title>Massive genome expansion in bonnet fungi (Mycena s.s.) driven by repeated elements and novel gene families across ecological guilds.</title>
        <authorList>
            <consortium name="Lawrence Berkeley National Laboratory"/>
            <person name="Harder C.B."/>
            <person name="Miyauchi S."/>
            <person name="Viragh M."/>
            <person name="Kuo A."/>
            <person name="Thoen E."/>
            <person name="Andreopoulos B."/>
            <person name="Lu D."/>
            <person name="Skrede I."/>
            <person name="Drula E."/>
            <person name="Henrissat B."/>
            <person name="Morin E."/>
            <person name="Kohler A."/>
            <person name="Barry K."/>
            <person name="LaButti K."/>
            <person name="Morin E."/>
            <person name="Salamov A."/>
            <person name="Lipzen A."/>
            <person name="Mereny Z."/>
            <person name="Hegedus B."/>
            <person name="Baldrian P."/>
            <person name="Stursova M."/>
            <person name="Weitz H."/>
            <person name="Taylor A."/>
            <person name="Grigoriev I.V."/>
            <person name="Nagy L.G."/>
            <person name="Martin F."/>
            <person name="Kauserud H."/>
        </authorList>
    </citation>
    <scope>NUCLEOTIDE SEQUENCE</scope>
    <source>
        <strain evidence="1">9284</strain>
    </source>
</reference>
<sequence>MVAIAIPAERFSWLQLDSRSGYRLAFSWNPGKQPAGHASWMPSADSKRERGEVDRLQYVMPDEEWNDESLRSYNPFR</sequence>
<dbReference type="EMBL" id="JARKIF010000017">
    <property type="protein sequence ID" value="KAJ7620194.1"/>
    <property type="molecule type" value="Genomic_DNA"/>
</dbReference>
<protein>
    <submittedName>
        <fullName evidence="1">Uncharacterized protein</fullName>
    </submittedName>
</protein>
<gene>
    <name evidence="1" type="ORF">FB45DRAFT_1032887</name>
</gene>
<evidence type="ECO:0000313" key="2">
    <source>
        <dbReference type="Proteomes" id="UP001221142"/>
    </source>
</evidence>
<keyword evidence="2" id="KW-1185">Reference proteome</keyword>
<comment type="caution">
    <text evidence="1">The sequence shown here is derived from an EMBL/GenBank/DDBJ whole genome shotgun (WGS) entry which is preliminary data.</text>
</comment>
<accession>A0AAD7FF01</accession>
<evidence type="ECO:0000313" key="1">
    <source>
        <dbReference type="EMBL" id="KAJ7620194.1"/>
    </source>
</evidence>
<name>A0AAD7FF01_9AGAR</name>
<proteinExistence type="predicted"/>